<dbReference type="InterPro" id="IPR017441">
    <property type="entry name" value="Protein_kinase_ATP_BS"/>
</dbReference>
<evidence type="ECO:0000256" key="7">
    <source>
        <dbReference type="SAM" id="Phobius"/>
    </source>
</evidence>
<name>A0A1F7RMY4_9BACT</name>
<sequence>MKKDTENRPPDHSSPNASPPDSIYSTSTKFPLTGKGETQPDRSGAIGDRYHIMSVIGQGGMGIVYQCRDSNLKRIVAVKRLIEQGEQSKLAIQRFMREAQIIAKLDHRNIVRVYDASEDAQGPYIVMEYCPGTTIRDKNNNEQHVLSLNDLIKLHGKLKPEKAIALLTEIAEALSYAHKNGVVHRDIKPANVLFAADGLPKLADFGIAQIPTGGDKTDLGRGMGTLGYIAPEVLFRGESGDNRVDIFALGALLYELLSGNIHPLILDNIPLQFRALVLSCLQVDPGKRFRTVENFLAALRKTPLSDTDFVRPTIKPFQFSSGESAYTKEELMWLSEKNPEEAMKLLYNGSIEDWLNYLCEDEWRDRIKKIMDYGGDNRAGFIEWISGSRPFITRRGSQLNTADEVIKYFTENVSDGRYHIFTNEEAEFIGSWLKYIGEDKWAKRANDVKRLFKDRKQGLDAFLDLTNTLLRPAYEEHFRVQAKQENDEKTRKQQIMLLENQIKDAKLKIKKTEKITAVVVYLICIVIALLIGFIGITIFFESLSNKGRPPDGLPYFMYSLFGLVLLSAGYCAGEFFSKKIVESKVTRINKKINDMTSQLRSLENENKEYK</sequence>
<dbReference type="InterPro" id="IPR011009">
    <property type="entry name" value="Kinase-like_dom_sf"/>
</dbReference>
<keyword evidence="7" id="KW-1133">Transmembrane helix</keyword>
<dbReference type="Pfam" id="PF00069">
    <property type="entry name" value="Pkinase"/>
    <property type="match status" value="1"/>
</dbReference>
<accession>A0A1F7RMY4</accession>
<dbReference type="Gene3D" id="3.30.200.20">
    <property type="entry name" value="Phosphorylase Kinase, domain 1"/>
    <property type="match status" value="1"/>
</dbReference>
<feature type="binding site" evidence="5">
    <location>
        <position position="79"/>
    </location>
    <ligand>
        <name>ATP</name>
        <dbReference type="ChEBI" id="CHEBI:30616"/>
    </ligand>
</feature>
<reference evidence="9 10" key="1">
    <citation type="journal article" date="2016" name="Nat. Commun.">
        <title>Thousands of microbial genomes shed light on interconnected biogeochemical processes in an aquifer system.</title>
        <authorList>
            <person name="Anantharaman K."/>
            <person name="Brown C.T."/>
            <person name="Hug L.A."/>
            <person name="Sharon I."/>
            <person name="Castelle C.J."/>
            <person name="Probst A.J."/>
            <person name="Thomas B.C."/>
            <person name="Singh A."/>
            <person name="Wilkins M.J."/>
            <person name="Karaoz U."/>
            <person name="Brodie E.L."/>
            <person name="Williams K.H."/>
            <person name="Hubbard S.S."/>
            <person name="Banfield J.F."/>
        </authorList>
    </citation>
    <scope>NUCLEOTIDE SEQUENCE [LARGE SCALE GENOMIC DNA]</scope>
</reference>
<dbReference type="GO" id="GO:0005524">
    <property type="term" value="F:ATP binding"/>
    <property type="evidence" value="ECO:0007669"/>
    <property type="project" value="UniProtKB-UniRule"/>
</dbReference>
<feature type="compositionally biased region" description="Basic and acidic residues" evidence="6">
    <location>
        <begin position="1"/>
        <end position="11"/>
    </location>
</feature>
<dbReference type="EMBL" id="MGDD01000318">
    <property type="protein sequence ID" value="OGL42528.1"/>
    <property type="molecule type" value="Genomic_DNA"/>
</dbReference>
<evidence type="ECO:0000259" key="8">
    <source>
        <dbReference type="PROSITE" id="PS50011"/>
    </source>
</evidence>
<protein>
    <recommendedName>
        <fullName evidence="8">Protein kinase domain-containing protein</fullName>
    </recommendedName>
</protein>
<keyword evidence="3" id="KW-0418">Kinase</keyword>
<keyword evidence="1" id="KW-0808">Transferase</keyword>
<dbReference type="SMART" id="SM00220">
    <property type="entry name" value="S_TKc"/>
    <property type="match status" value="1"/>
</dbReference>
<proteinExistence type="predicted"/>
<dbReference type="PANTHER" id="PTHR43289">
    <property type="entry name" value="MITOGEN-ACTIVATED PROTEIN KINASE KINASE KINASE 20-RELATED"/>
    <property type="match status" value="1"/>
</dbReference>
<evidence type="ECO:0000313" key="10">
    <source>
        <dbReference type="Proteomes" id="UP000179266"/>
    </source>
</evidence>
<evidence type="ECO:0000256" key="2">
    <source>
        <dbReference type="ARBA" id="ARBA00022741"/>
    </source>
</evidence>
<comment type="caution">
    <text evidence="9">The sequence shown here is derived from an EMBL/GenBank/DDBJ whole genome shotgun (WGS) entry which is preliminary data.</text>
</comment>
<dbReference type="InterPro" id="IPR000719">
    <property type="entry name" value="Prot_kinase_dom"/>
</dbReference>
<dbReference type="InterPro" id="IPR008271">
    <property type="entry name" value="Ser/Thr_kinase_AS"/>
</dbReference>
<dbReference type="PROSITE" id="PS00108">
    <property type="entry name" value="PROTEIN_KINASE_ST"/>
    <property type="match status" value="1"/>
</dbReference>
<evidence type="ECO:0000256" key="5">
    <source>
        <dbReference type="PROSITE-ProRule" id="PRU10141"/>
    </source>
</evidence>
<keyword evidence="2 5" id="KW-0547">Nucleotide-binding</keyword>
<evidence type="ECO:0000256" key="3">
    <source>
        <dbReference type="ARBA" id="ARBA00022777"/>
    </source>
</evidence>
<dbReference type="Gene3D" id="1.10.510.10">
    <property type="entry name" value="Transferase(Phosphotransferase) domain 1"/>
    <property type="match status" value="1"/>
</dbReference>
<evidence type="ECO:0000256" key="1">
    <source>
        <dbReference type="ARBA" id="ARBA00022679"/>
    </source>
</evidence>
<dbReference type="GO" id="GO:0004674">
    <property type="term" value="F:protein serine/threonine kinase activity"/>
    <property type="evidence" value="ECO:0007669"/>
    <property type="project" value="TreeGrafter"/>
</dbReference>
<organism evidence="9 10">
    <name type="scientific">Candidatus Schekmanbacteria bacterium RBG_13_48_7</name>
    <dbReference type="NCBI Taxonomy" id="1817878"/>
    <lineage>
        <taxon>Bacteria</taxon>
        <taxon>Candidatus Schekmaniibacteriota</taxon>
    </lineage>
</organism>
<dbReference type="PROSITE" id="PS50011">
    <property type="entry name" value="PROTEIN_KINASE_DOM"/>
    <property type="match status" value="1"/>
</dbReference>
<dbReference type="SUPFAM" id="SSF56112">
    <property type="entry name" value="Protein kinase-like (PK-like)"/>
    <property type="match status" value="1"/>
</dbReference>
<feature type="transmembrane region" description="Helical" evidence="7">
    <location>
        <begin position="515"/>
        <end position="540"/>
    </location>
</feature>
<evidence type="ECO:0000256" key="4">
    <source>
        <dbReference type="ARBA" id="ARBA00022840"/>
    </source>
</evidence>
<feature type="domain" description="Protein kinase" evidence="8">
    <location>
        <begin position="50"/>
        <end position="392"/>
    </location>
</feature>
<keyword evidence="7" id="KW-0812">Transmembrane</keyword>
<keyword evidence="7" id="KW-0472">Membrane</keyword>
<dbReference type="Proteomes" id="UP000179266">
    <property type="component" value="Unassembled WGS sequence"/>
</dbReference>
<dbReference type="PROSITE" id="PS00107">
    <property type="entry name" value="PROTEIN_KINASE_ATP"/>
    <property type="match status" value="1"/>
</dbReference>
<gene>
    <name evidence="9" type="ORF">A2161_21590</name>
</gene>
<evidence type="ECO:0000256" key="6">
    <source>
        <dbReference type="SAM" id="MobiDB-lite"/>
    </source>
</evidence>
<dbReference type="AlphaFoldDB" id="A0A1F7RMY4"/>
<dbReference type="PANTHER" id="PTHR43289:SF6">
    <property type="entry name" value="SERINE_THREONINE-PROTEIN KINASE NEKL-3"/>
    <property type="match status" value="1"/>
</dbReference>
<feature type="transmembrane region" description="Helical" evidence="7">
    <location>
        <begin position="555"/>
        <end position="577"/>
    </location>
</feature>
<evidence type="ECO:0000313" key="9">
    <source>
        <dbReference type="EMBL" id="OGL42528.1"/>
    </source>
</evidence>
<feature type="region of interest" description="Disordered" evidence="6">
    <location>
        <begin position="1"/>
        <end position="45"/>
    </location>
</feature>
<keyword evidence="4 5" id="KW-0067">ATP-binding</keyword>
<dbReference type="CDD" id="cd14014">
    <property type="entry name" value="STKc_PknB_like"/>
    <property type="match status" value="1"/>
</dbReference>